<dbReference type="EMBL" id="GBRH01278383">
    <property type="protein sequence ID" value="JAD19512.1"/>
    <property type="molecule type" value="Transcribed_RNA"/>
</dbReference>
<dbReference type="AlphaFoldDB" id="A0A0A8Y660"/>
<organism evidence="1">
    <name type="scientific">Arundo donax</name>
    <name type="common">Giant reed</name>
    <name type="synonym">Donax arundinaceus</name>
    <dbReference type="NCBI Taxonomy" id="35708"/>
    <lineage>
        <taxon>Eukaryota</taxon>
        <taxon>Viridiplantae</taxon>
        <taxon>Streptophyta</taxon>
        <taxon>Embryophyta</taxon>
        <taxon>Tracheophyta</taxon>
        <taxon>Spermatophyta</taxon>
        <taxon>Magnoliopsida</taxon>
        <taxon>Liliopsida</taxon>
        <taxon>Poales</taxon>
        <taxon>Poaceae</taxon>
        <taxon>PACMAD clade</taxon>
        <taxon>Arundinoideae</taxon>
        <taxon>Arundineae</taxon>
        <taxon>Arundo</taxon>
    </lineage>
</organism>
<evidence type="ECO:0000313" key="1">
    <source>
        <dbReference type="EMBL" id="JAD19512.1"/>
    </source>
</evidence>
<proteinExistence type="predicted"/>
<reference evidence="1" key="1">
    <citation type="submission" date="2014-09" db="EMBL/GenBank/DDBJ databases">
        <authorList>
            <person name="Magalhaes I.L.F."/>
            <person name="Oliveira U."/>
            <person name="Santos F.R."/>
            <person name="Vidigal T.H.D.A."/>
            <person name="Brescovit A.D."/>
            <person name="Santos A.J."/>
        </authorList>
    </citation>
    <scope>NUCLEOTIDE SEQUENCE</scope>
    <source>
        <tissue evidence="1">Shoot tissue taken approximately 20 cm above the soil surface</tissue>
    </source>
</reference>
<protein>
    <submittedName>
        <fullName evidence="1">Uncharacterized protein</fullName>
    </submittedName>
</protein>
<reference evidence="1" key="2">
    <citation type="journal article" date="2015" name="Data Brief">
        <title>Shoot transcriptome of the giant reed, Arundo donax.</title>
        <authorList>
            <person name="Barrero R.A."/>
            <person name="Guerrero F.D."/>
            <person name="Moolhuijzen P."/>
            <person name="Goolsby J.A."/>
            <person name="Tidwell J."/>
            <person name="Bellgard S.E."/>
            <person name="Bellgard M.I."/>
        </authorList>
    </citation>
    <scope>NUCLEOTIDE SEQUENCE</scope>
    <source>
        <tissue evidence="1">Shoot tissue taken approximately 20 cm above the soil surface</tissue>
    </source>
</reference>
<accession>A0A0A8Y660</accession>
<sequence>MNSMLIWPLEHLSALLEIQSVSYESIIMPVCV</sequence>
<name>A0A0A8Y660_ARUDO</name>